<dbReference type="InterPro" id="IPR002347">
    <property type="entry name" value="SDR_fam"/>
</dbReference>
<dbReference type="InterPro" id="IPR036291">
    <property type="entry name" value="NAD(P)-bd_dom_sf"/>
</dbReference>
<dbReference type="Gene3D" id="3.40.50.720">
    <property type="entry name" value="NAD(P)-binding Rossmann-like Domain"/>
    <property type="match status" value="1"/>
</dbReference>
<dbReference type="OrthoDB" id="191139at2759"/>
<dbReference type="SUPFAM" id="SSF51735">
    <property type="entry name" value="NAD(P)-binding Rossmann-fold domains"/>
    <property type="match status" value="1"/>
</dbReference>
<gene>
    <name evidence="3" type="ORF">BK809_0006358</name>
</gene>
<protein>
    <submittedName>
        <fullName evidence="3">Putative oxidoreductase</fullName>
    </submittedName>
</protein>
<evidence type="ECO:0000256" key="2">
    <source>
        <dbReference type="ARBA" id="ARBA00023002"/>
    </source>
</evidence>
<dbReference type="PRINTS" id="PR00081">
    <property type="entry name" value="GDHRDH"/>
</dbReference>
<dbReference type="STRING" id="420778.A0A1S8B3J0"/>
<reference evidence="3 4" key="1">
    <citation type="submission" date="2017-01" db="EMBL/GenBank/DDBJ databases">
        <title>Draft genome sequence of Diplodia seriata F98.1, a fungal species involved in grapevine trunk diseases.</title>
        <authorList>
            <person name="Robert-Siegwald G."/>
            <person name="Vallet J."/>
            <person name="Abou-Mansour E."/>
            <person name="Xu J."/>
            <person name="Rey P."/>
            <person name="Bertsch C."/>
            <person name="Rego C."/>
            <person name="Larignon P."/>
            <person name="Fontaine F."/>
            <person name="Lebrun M.-H."/>
        </authorList>
    </citation>
    <scope>NUCLEOTIDE SEQUENCE [LARGE SCALE GENOMIC DNA]</scope>
    <source>
        <strain evidence="3 4">F98.1</strain>
    </source>
</reference>
<dbReference type="AlphaFoldDB" id="A0A1S8B3J0"/>
<dbReference type="GO" id="GO:0016491">
    <property type="term" value="F:oxidoreductase activity"/>
    <property type="evidence" value="ECO:0007669"/>
    <property type="project" value="UniProtKB-KW"/>
</dbReference>
<proteinExistence type="inferred from homology"/>
<evidence type="ECO:0000313" key="4">
    <source>
        <dbReference type="Proteomes" id="UP000190776"/>
    </source>
</evidence>
<dbReference type="PANTHER" id="PTHR24320:SF154">
    <property type="entry name" value="OXIDOREDUCTASE, SHORT-CHAIN DEHYDROGENASE_REDUCTASE FAMILY (AFU_ORTHOLOGUE AFUA_2G04560)"/>
    <property type="match status" value="1"/>
</dbReference>
<comment type="similarity">
    <text evidence="1">Belongs to the short-chain dehydrogenases/reductases (SDR) family.</text>
</comment>
<dbReference type="Proteomes" id="UP000190776">
    <property type="component" value="Unassembled WGS sequence"/>
</dbReference>
<evidence type="ECO:0000256" key="1">
    <source>
        <dbReference type="ARBA" id="ARBA00006484"/>
    </source>
</evidence>
<evidence type="ECO:0000313" key="3">
    <source>
        <dbReference type="EMBL" id="OMP82049.1"/>
    </source>
</evidence>
<name>A0A1S8B3J0_9PEZI</name>
<dbReference type="Pfam" id="PF00106">
    <property type="entry name" value="adh_short"/>
    <property type="match status" value="1"/>
</dbReference>
<keyword evidence="2" id="KW-0560">Oxidoreductase</keyword>
<accession>A0A1S8B3J0</accession>
<organism evidence="3 4">
    <name type="scientific">Diplodia seriata</name>
    <dbReference type="NCBI Taxonomy" id="420778"/>
    <lineage>
        <taxon>Eukaryota</taxon>
        <taxon>Fungi</taxon>
        <taxon>Dikarya</taxon>
        <taxon>Ascomycota</taxon>
        <taxon>Pezizomycotina</taxon>
        <taxon>Dothideomycetes</taxon>
        <taxon>Dothideomycetes incertae sedis</taxon>
        <taxon>Botryosphaeriales</taxon>
        <taxon>Botryosphaeriaceae</taxon>
        <taxon>Diplodia</taxon>
    </lineage>
</organism>
<dbReference type="PANTHER" id="PTHR24320">
    <property type="entry name" value="RETINOL DEHYDROGENASE"/>
    <property type="match status" value="1"/>
</dbReference>
<dbReference type="EMBL" id="MSZU01000114">
    <property type="protein sequence ID" value="OMP82049.1"/>
    <property type="molecule type" value="Genomic_DNA"/>
</dbReference>
<comment type="caution">
    <text evidence="3">The sequence shown here is derived from an EMBL/GenBank/DDBJ whole genome shotgun (WGS) entry which is preliminary data.</text>
</comment>
<sequence>MLENKYSHVVRRKPPSSSQFIAATTIMPPLNFSPKTDISDLSGKVIFITGGTGGLGAESVIQLARKHPRAIYFSGRNSKNAEGVIEKVKASTPDAPPLHFVQCDLASLQSVAAAAQQFLDQSDRLDVLMCNAGIMAVPPGLTADGYEVQFGTNHVGHALLIKKLLPLLVKTSQQPEADVRIVILTSLGHRMHPSGGIAFDKLRTVQDIAFFGPFIRYGQSKLANLLYARELARRYPQITSLAIHPGVVSTGLTGESSFINKAIIQATARWVMVPAEEGAHNQLWAACGEVPKESNGQMYEPVGKLSTSLDKTAKDDKLAERLWEWTEEELNKY</sequence>